<organism evidence="6 7">
    <name type="scientific">Pseudoxanthomonas composti</name>
    <dbReference type="NCBI Taxonomy" id="2137479"/>
    <lineage>
        <taxon>Bacteria</taxon>
        <taxon>Pseudomonadati</taxon>
        <taxon>Pseudomonadota</taxon>
        <taxon>Gammaproteobacteria</taxon>
        <taxon>Lysobacterales</taxon>
        <taxon>Lysobacteraceae</taxon>
        <taxon>Pseudoxanthomonas</taxon>
    </lineage>
</organism>
<dbReference type="PANTHER" id="PTHR14948">
    <property type="entry name" value="NG5"/>
    <property type="match status" value="1"/>
</dbReference>
<evidence type="ECO:0000256" key="5">
    <source>
        <dbReference type="SAM" id="Phobius"/>
    </source>
</evidence>
<feature type="transmembrane region" description="Helical" evidence="5">
    <location>
        <begin position="31"/>
        <end position="58"/>
    </location>
</feature>
<comment type="subcellular location">
    <subcellularLocation>
        <location evidence="1">Membrane</location>
    </subcellularLocation>
</comment>
<keyword evidence="3 5" id="KW-1133">Transmembrane helix</keyword>
<dbReference type="OrthoDB" id="6024442at2"/>
<keyword evidence="4 5" id="KW-0472">Membrane</keyword>
<evidence type="ECO:0000256" key="3">
    <source>
        <dbReference type="ARBA" id="ARBA00022989"/>
    </source>
</evidence>
<dbReference type="Proteomes" id="UP000289784">
    <property type="component" value="Unassembled WGS sequence"/>
</dbReference>
<dbReference type="Pfam" id="PF04505">
    <property type="entry name" value="CD225"/>
    <property type="match status" value="1"/>
</dbReference>
<dbReference type="PANTHER" id="PTHR14948:SF44">
    <property type="entry name" value="PROLINE-RICH TRANSMEMBRANE PROTEIN 1-LIKE"/>
    <property type="match status" value="1"/>
</dbReference>
<evidence type="ECO:0000256" key="2">
    <source>
        <dbReference type="ARBA" id="ARBA00022692"/>
    </source>
</evidence>
<dbReference type="InterPro" id="IPR007593">
    <property type="entry name" value="CD225/Dispanin_fam"/>
</dbReference>
<reference evidence="6 7" key="1">
    <citation type="submission" date="2019-01" db="EMBL/GenBank/DDBJ databases">
        <title>Pseudoxanthomonas composti sp. nov., isolated from compost.</title>
        <authorList>
            <person name="Yang G."/>
        </authorList>
    </citation>
    <scope>NUCLEOTIDE SEQUENCE [LARGE SCALE GENOMIC DNA]</scope>
    <source>
        <strain evidence="6 7">GSS15</strain>
    </source>
</reference>
<evidence type="ECO:0000256" key="4">
    <source>
        <dbReference type="ARBA" id="ARBA00023136"/>
    </source>
</evidence>
<evidence type="ECO:0000256" key="1">
    <source>
        <dbReference type="ARBA" id="ARBA00004370"/>
    </source>
</evidence>
<comment type="caution">
    <text evidence="6">The sequence shown here is derived from an EMBL/GenBank/DDBJ whole genome shotgun (WGS) entry which is preliminary data.</text>
</comment>
<dbReference type="InterPro" id="IPR051423">
    <property type="entry name" value="CD225/Dispanin"/>
</dbReference>
<sequence length="122" mass="12653">MSTIPPPPGATPPPYTPPSAPIAPGSVPNHLAWSIISTVIGFCLCCPALITGIVAIVFSSKVNSLLGQGDFDGAKRASAQAKTWCIVTTALAGLGLIINIIMFATGGMASYMETMQQFQNMQ</sequence>
<accession>A0A4Q1JTA7</accession>
<gene>
    <name evidence="6" type="ORF">EPA99_13945</name>
</gene>
<dbReference type="EMBL" id="SAWZ01000007">
    <property type="protein sequence ID" value="RXR03528.1"/>
    <property type="molecule type" value="Genomic_DNA"/>
</dbReference>
<dbReference type="AlphaFoldDB" id="A0A4Q1JTA7"/>
<proteinExistence type="predicted"/>
<dbReference type="GO" id="GO:0016020">
    <property type="term" value="C:membrane"/>
    <property type="evidence" value="ECO:0007669"/>
    <property type="project" value="UniProtKB-SubCell"/>
</dbReference>
<evidence type="ECO:0000313" key="7">
    <source>
        <dbReference type="Proteomes" id="UP000289784"/>
    </source>
</evidence>
<feature type="transmembrane region" description="Helical" evidence="5">
    <location>
        <begin position="84"/>
        <end position="112"/>
    </location>
</feature>
<dbReference type="RefSeq" id="WP_129471840.1">
    <property type="nucleotide sequence ID" value="NZ_SAWZ01000007.1"/>
</dbReference>
<keyword evidence="7" id="KW-1185">Reference proteome</keyword>
<evidence type="ECO:0000313" key="6">
    <source>
        <dbReference type="EMBL" id="RXR03528.1"/>
    </source>
</evidence>
<name>A0A4Q1JTA7_9GAMM</name>
<keyword evidence="2 5" id="KW-0812">Transmembrane</keyword>
<protein>
    <submittedName>
        <fullName evidence="6">CD225/dispanin family protein</fullName>
    </submittedName>
</protein>